<sequence>MTLIALILLSLFFIPINVKPSGQTRVILDHTLHVYVSPPCFDVAQVTNNIAESTLNKARELQYDADAQCTTDSLMSKKMSVMDALLSSLGIIKGPWNW</sequence>
<comment type="caution">
    <text evidence="1">The sequence shown here is derived from an EMBL/GenBank/DDBJ whole genome shotgun (WGS) entry which is preliminary data.</text>
</comment>
<dbReference type="AlphaFoldDB" id="A0A7X3CMC8"/>
<organism evidence="1 2">
    <name type="scientific">Paenibacillus woosongensis</name>
    <dbReference type="NCBI Taxonomy" id="307580"/>
    <lineage>
        <taxon>Bacteria</taxon>
        <taxon>Bacillati</taxon>
        <taxon>Bacillota</taxon>
        <taxon>Bacilli</taxon>
        <taxon>Bacillales</taxon>
        <taxon>Paenibacillaceae</taxon>
        <taxon>Paenibacillus</taxon>
    </lineage>
</organism>
<protein>
    <submittedName>
        <fullName evidence="1">Uncharacterized protein</fullName>
    </submittedName>
</protein>
<evidence type="ECO:0000313" key="2">
    <source>
        <dbReference type="Proteomes" id="UP000447876"/>
    </source>
</evidence>
<dbReference type="Proteomes" id="UP000447876">
    <property type="component" value="Unassembled WGS sequence"/>
</dbReference>
<gene>
    <name evidence="1" type="ORF">GNP95_02100</name>
</gene>
<dbReference type="RefSeq" id="WP_155609254.1">
    <property type="nucleotide sequence ID" value="NZ_WNZW01000001.1"/>
</dbReference>
<accession>A0A7X3CMC8</accession>
<name>A0A7X3CMC8_9BACL</name>
<dbReference type="OrthoDB" id="2390164at2"/>
<evidence type="ECO:0000313" key="1">
    <source>
        <dbReference type="EMBL" id="MUG43800.1"/>
    </source>
</evidence>
<reference evidence="1 2" key="1">
    <citation type="submission" date="2019-11" db="EMBL/GenBank/DDBJ databases">
        <title>Draft genome sequences of five Paenibacillus species of dairy origin.</title>
        <authorList>
            <person name="Olajide A.M."/>
            <person name="Chen S."/>
            <person name="Lapointe G."/>
        </authorList>
    </citation>
    <scope>NUCLEOTIDE SEQUENCE [LARGE SCALE GENOMIC DNA]</scope>
    <source>
        <strain evidence="1 2">12CR55</strain>
    </source>
</reference>
<dbReference type="EMBL" id="WNZW01000001">
    <property type="protein sequence ID" value="MUG43800.1"/>
    <property type="molecule type" value="Genomic_DNA"/>
</dbReference>
<proteinExistence type="predicted"/>